<dbReference type="InterPro" id="IPR049452">
    <property type="entry name" value="Anoctamin_TM"/>
</dbReference>
<keyword evidence="5" id="KW-0472">Membrane</keyword>
<evidence type="ECO:0000256" key="2">
    <source>
        <dbReference type="ARBA" id="ARBA00009671"/>
    </source>
</evidence>
<dbReference type="AlphaFoldDB" id="A0A5B7GBN2"/>
<evidence type="ECO:0000256" key="5">
    <source>
        <dbReference type="ARBA" id="ARBA00023136"/>
    </source>
</evidence>
<comment type="caution">
    <text evidence="9">The sequence shown here is derived from an EMBL/GenBank/DDBJ whole genome shotgun (WGS) entry which is preliminary data.</text>
</comment>
<dbReference type="PANTHER" id="PTHR12308:SF51">
    <property type="entry name" value="ANOCTAMIN-8"/>
    <property type="match status" value="1"/>
</dbReference>
<comment type="subcellular location">
    <subcellularLocation>
        <location evidence="1 6">Membrane</location>
        <topology evidence="1 6">Multi-pass membrane protein</topology>
    </subcellularLocation>
</comment>
<dbReference type="EMBL" id="VSRR010014998">
    <property type="protein sequence ID" value="MPC57690.1"/>
    <property type="molecule type" value="Genomic_DNA"/>
</dbReference>
<keyword evidence="10" id="KW-1185">Reference proteome</keyword>
<gene>
    <name evidence="9" type="primary">ANO8</name>
    <name evidence="9" type="ORF">E2C01_051677</name>
</gene>
<evidence type="ECO:0000313" key="9">
    <source>
        <dbReference type="EMBL" id="MPC57690.1"/>
    </source>
</evidence>
<evidence type="ECO:0000256" key="3">
    <source>
        <dbReference type="ARBA" id="ARBA00022692"/>
    </source>
</evidence>
<dbReference type="GO" id="GO:0005886">
    <property type="term" value="C:plasma membrane"/>
    <property type="evidence" value="ECO:0007669"/>
    <property type="project" value="TreeGrafter"/>
</dbReference>
<dbReference type="Proteomes" id="UP000324222">
    <property type="component" value="Unassembled WGS sequence"/>
</dbReference>
<reference evidence="9 10" key="1">
    <citation type="submission" date="2019-05" db="EMBL/GenBank/DDBJ databases">
        <title>Another draft genome of Portunus trituberculatus and its Hox gene families provides insights of decapod evolution.</title>
        <authorList>
            <person name="Jeong J.-H."/>
            <person name="Song I."/>
            <person name="Kim S."/>
            <person name="Choi T."/>
            <person name="Kim D."/>
            <person name="Ryu S."/>
            <person name="Kim W."/>
        </authorList>
    </citation>
    <scope>NUCLEOTIDE SEQUENCE [LARGE SCALE GENOMIC DNA]</scope>
    <source>
        <tissue evidence="9">Muscle</tissue>
    </source>
</reference>
<evidence type="ECO:0000259" key="8">
    <source>
        <dbReference type="Pfam" id="PF04547"/>
    </source>
</evidence>
<sequence>MNLPPLFLLKTPSYFLSIYVPNCLPFYSSLQDAMELMGVVGIMVNCILIGLSGQVHRMFPHMSTAQTILLIVVLECFPAQHAMIALKYGISYAIPDIPDWVATEMAKVEFQRREALRRLSTSNSPPTREDSQPPSPRHTYTQQKINEFNFPSFPKSSRVMIQDTNNNKEKKTVIFTPFISTPPPSLHLPVISTSPSLGPAPHPRPHASLPHASLVIPLNTTHRARCLHALTLLFQHCLCFPRSILTLHAHNTPKCALHPVSSAV</sequence>
<comment type="similarity">
    <text evidence="2 6">Belongs to the anoctamin family.</text>
</comment>
<dbReference type="PANTHER" id="PTHR12308">
    <property type="entry name" value="ANOCTAMIN"/>
    <property type="match status" value="1"/>
</dbReference>
<dbReference type="GO" id="GO:0005254">
    <property type="term" value="F:chloride channel activity"/>
    <property type="evidence" value="ECO:0007669"/>
    <property type="project" value="TreeGrafter"/>
</dbReference>
<keyword evidence="3" id="KW-0812">Transmembrane</keyword>
<feature type="region of interest" description="Disordered" evidence="7">
    <location>
        <begin position="117"/>
        <end position="139"/>
    </location>
</feature>
<protein>
    <recommendedName>
        <fullName evidence="6">Anoctamin</fullName>
    </recommendedName>
</protein>
<name>A0A5B7GBN2_PORTR</name>
<feature type="domain" description="Anoctamin transmembrane" evidence="8">
    <location>
        <begin position="31"/>
        <end position="107"/>
    </location>
</feature>
<dbReference type="InterPro" id="IPR007632">
    <property type="entry name" value="Anoctamin"/>
</dbReference>
<evidence type="ECO:0000256" key="7">
    <source>
        <dbReference type="SAM" id="MobiDB-lite"/>
    </source>
</evidence>
<evidence type="ECO:0000256" key="4">
    <source>
        <dbReference type="ARBA" id="ARBA00022989"/>
    </source>
</evidence>
<keyword evidence="4" id="KW-1133">Transmembrane helix</keyword>
<dbReference type="OrthoDB" id="296386at2759"/>
<accession>A0A5B7GBN2</accession>
<evidence type="ECO:0000313" key="10">
    <source>
        <dbReference type="Proteomes" id="UP000324222"/>
    </source>
</evidence>
<dbReference type="Pfam" id="PF04547">
    <property type="entry name" value="Anoctamin"/>
    <property type="match status" value="1"/>
</dbReference>
<organism evidence="9 10">
    <name type="scientific">Portunus trituberculatus</name>
    <name type="common">Swimming crab</name>
    <name type="synonym">Neptunus trituberculatus</name>
    <dbReference type="NCBI Taxonomy" id="210409"/>
    <lineage>
        <taxon>Eukaryota</taxon>
        <taxon>Metazoa</taxon>
        <taxon>Ecdysozoa</taxon>
        <taxon>Arthropoda</taxon>
        <taxon>Crustacea</taxon>
        <taxon>Multicrustacea</taxon>
        <taxon>Malacostraca</taxon>
        <taxon>Eumalacostraca</taxon>
        <taxon>Eucarida</taxon>
        <taxon>Decapoda</taxon>
        <taxon>Pleocyemata</taxon>
        <taxon>Brachyura</taxon>
        <taxon>Eubrachyura</taxon>
        <taxon>Portunoidea</taxon>
        <taxon>Portunidae</taxon>
        <taxon>Portuninae</taxon>
        <taxon>Portunus</taxon>
    </lineage>
</organism>
<evidence type="ECO:0000256" key="1">
    <source>
        <dbReference type="ARBA" id="ARBA00004141"/>
    </source>
</evidence>
<evidence type="ECO:0000256" key="6">
    <source>
        <dbReference type="RuleBase" id="RU280814"/>
    </source>
</evidence>
<proteinExistence type="inferred from homology"/>